<evidence type="ECO:0000259" key="4">
    <source>
        <dbReference type="PROSITE" id="PS50932"/>
    </source>
</evidence>
<dbReference type="RefSeq" id="WP_073102243.1">
    <property type="nucleotide sequence ID" value="NZ_FQXE01000003.1"/>
</dbReference>
<dbReference type="InterPro" id="IPR028082">
    <property type="entry name" value="Peripla_BP_I"/>
</dbReference>
<dbReference type="SMART" id="SM00354">
    <property type="entry name" value="HTH_LACI"/>
    <property type="match status" value="1"/>
</dbReference>
<dbReference type="Pfam" id="PF00356">
    <property type="entry name" value="LacI"/>
    <property type="match status" value="1"/>
</dbReference>
<dbReference type="EMBL" id="FQXE01000003">
    <property type="protein sequence ID" value="SHH36078.1"/>
    <property type="molecule type" value="Genomic_DNA"/>
</dbReference>
<dbReference type="AlphaFoldDB" id="A0A1M5SCR9"/>
<dbReference type="InterPro" id="IPR000843">
    <property type="entry name" value="HTH_LacI"/>
</dbReference>
<dbReference type="PANTHER" id="PTHR30146:SF109">
    <property type="entry name" value="HTH-TYPE TRANSCRIPTIONAL REGULATOR GALS"/>
    <property type="match status" value="1"/>
</dbReference>
<dbReference type="PANTHER" id="PTHR30146">
    <property type="entry name" value="LACI-RELATED TRANSCRIPTIONAL REPRESSOR"/>
    <property type="match status" value="1"/>
</dbReference>
<accession>A0A1M5SCR9</accession>
<gene>
    <name evidence="5" type="ORF">SAMN04488135_10340</name>
</gene>
<evidence type="ECO:0000256" key="2">
    <source>
        <dbReference type="ARBA" id="ARBA00023125"/>
    </source>
</evidence>
<sequence>MRNEHVKDVTIKDIAQHLGISHPTVSRALRDHPSIRAETRLAVKEAARQLGYIANSGARTLSRTRSELIGVIFPDVQNDFYSRTMSTLASMFLERGFKLVLATSEDSAETEFKHIQSLREARVAGVIIAPTANLKNESVELLRSIPTVQLLRSHPLLECSIIKLDERSGIATAMEHLIEKGHSRIGFIGGSGTLSTGVDRAAGYIDALQGHGIPLMRALLRQGPPRPHFGYQAMSDMLSMKAPPSAVVMASSELTLGGIEAIQERKISVPADLALIAYHDPAWFKLWGAGITCLRLPIEQMAAAAAMRLLNQILADAKSPMCAGSETLDADTPFASQLVVRGTT</sequence>
<dbReference type="SUPFAM" id="SSF47413">
    <property type="entry name" value="lambda repressor-like DNA-binding domains"/>
    <property type="match status" value="1"/>
</dbReference>
<name>A0A1M5SCR9_9BURK</name>
<reference evidence="5 6" key="1">
    <citation type="submission" date="2016-11" db="EMBL/GenBank/DDBJ databases">
        <authorList>
            <person name="Jaros S."/>
            <person name="Januszkiewicz K."/>
            <person name="Wedrychowicz H."/>
        </authorList>
    </citation>
    <scope>NUCLEOTIDE SEQUENCE [LARGE SCALE GENOMIC DNA]</scope>
    <source>
        <strain evidence="5 6">CGMCC 1.10190</strain>
    </source>
</reference>
<protein>
    <submittedName>
        <fullName evidence="5">DNA-binding transcriptional regulator, LacI/PurR family</fullName>
    </submittedName>
</protein>
<dbReference type="SUPFAM" id="SSF53822">
    <property type="entry name" value="Periplasmic binding protein-like I"/>
    <property type="match status" value="1"/>
</dbReference>
<keyword evidence="3" id="KW-0804">Transcription</keyword>
<dbReference type="CDD" id="cd01392">
    <property type="entry name" value="HTH_LacI"/>
    <property type="match status" value="1"/>
</dbReference>
<dbReference type="Gene3D" id="3.40.50.2300">
    <property type="match status" value="2"/>
</dbReference>
<dbReference type="InterPro" id="IPR010982">
    <property type="entry name" value="Lambda_DNA-bd_dom_sf"/>
</dbReference>
<dbReference type="GO" id="GO:0000976">
    <property type="term" value="F:transcription cis-regulatory region binding"/>
    <property type="evidence" value="ECO:0007669"/>
    <property type="project" value="TreeGrafter"/>
</dbReference>
<dbReference type="Pfam" id="PF13377">
    <property type="entry name" value="Peripla_BP_3"/>
    <property type="match status" value="1"/>
</dbReference>
<dbReference type="OrthoDB" id="8770794at2"/>
<dbReference type="GO" id="GO:0003700">
    <property type="term" value="F:DNA-binding transcription factor activity"/>
    <property type="evidence" value="ECO:0007669"/>
    <property type="project" value="TreeGrafter"/>
</dbReference>
<dbReference type="Proteomes" id="UP000184226">
    <property type="component" value="Unassembled WGS sequence"/>
</dbReference>
<organism evidence="5 6">
    <name type="scientific">Pollutimonas bauzanensis</name>
    <dbReference type="NCBI Taxonomy" id="658167"/>
    <lineage>
        <taxon>Bacteria</taxon>
        <taxon>Pseudomonadati</taxon>
        <taxon>Pseudomonadota</taxon>
        <taxon>Betaproteobacteria</taxon>
        <taxon>Burkholderiales</taxon>
        <taxon>Alcaligenaceae</taxon>
        <taxon>Pollutimonas</taxon>
    </lineage>
</organism>
<evidence type="ECO:0000256" key="3">
    <source>
        <dbReference type="ARBA" id="ARBA00023163"/>
    </source>
</evidence>
<evidence type="ECO:0000313" key="6">
    <source>
        <dbReference type="Proteomes" id="UP000184226"/>
    </source>
</evidence>
<keyword evidence="6" id="KW-1185">Reference proteome</keyword>
<keyword evidence="1" id="KW-0805">Transcription regulation</keyword>
<dbReference type="Gene3D" id="1.10.260.40">
    <property type="entry name" value="lambda repressor-like DNA-binding domains"/>
    <property type="match status" value="1"/>
</dbReference>
<feature type="domain" description="HTH lacI-type" evidence="4">
    <location>
        <begin position="9"/>
        <end position="63"/>
    </location>
</feature>
<evidence type="ECO:0000256" key="1">
    <source>
        <dbReference type="ARBA" id="ARBA00023015"/>
    </source>
</evidence>
<dbReference type="PROSITE" id="PS50932">
    <property type="entry name" value="HTH_LACI_2"/>
    <property type="match status" value="1"/>
</dbReference>
<dbReference type="CDD" id="cd06267">
    <property type="entry name" value="PBP1_LacI_sugar_binding-like"/>
    <property type="match status" value="1"/>
</dbReference>
<evidence type="ECO:0000313" key="5">
    <source>
        <dbReference type="EMBL" id="SHH36078.1"/>
    </source>
</evidence>
<dbReference type="STRING" id="658167.SAMN04488135_10340"/>
<keyword evidence="2 5" id="KW-0238">DNA-binding</keyword>
<proteinExistence type="predicted"/>
<dbReference type="InterPro" id="IPR046335">
    <property type="entry name" value="LacI/GalR-like_sensor"/>
</dbReference>